<keyword evidence="3" id="KW-1185">Reference proteome</keyword>
<sequence length="113" mass="13340">MRNFQKGIRRRVKRETSAERLLERELRKVLGEGEVIKQSPIGPYIADFYLPTPRIVVEADGRQHYTERGLKHDRERGEYLEELGIRTMRFSNREIIESTEEVILKIVKAVEES</sequence>
<dbReference type="InterPro" id="IPR047216">
    <property type="entry name" value="Endonuclease_DUF559_bact"/>
</dbReference>
<dbReference type="RefSeq" id="WP_281833688.1">
    <property type="nucleotide sequence ID" value="NZ_BSDY01000003.1"/>
</dbReference>
<accession>A0A9W6GJF2</accession>
<protein>
    <recommendedName>
        <fullName evidence="1">DUF559 domain-containing protein</fullName>
    </recommendedName>
</protein>
<dbReference type="Proteomes" id="UP001144471">
    <property type="component" value="Unassembled WGS sequence"/>
</dbReference>
<dbReference type="Gene3D" id="3.40.960.10">
    <property type="entry name" value="VSR Endonuclease"/>
    <property type="match status" value="1"/>
</dbReference>
<dbReference type="Pfam" id="PF04480">
    <property type="entry name" value="DUF559"/>
    <property type="match status" value="1"/>
</dbReference>
<feature type="domain" description="DUF559" evidence="1">
    <location>
        <begin position="12"/>
        <end position="110"/>
    </location>
</feature>
<name>A0A9W6GJF2_9FUSO</name>
<dbReference type="EMBL" id="BSDY01000003">
    <property type="protein sequence ID" value="GLI55318.1"/>
    <property type="molecule type" value="Genomic_DNA"/>
</dbReference>
<evidence type="ECO:0000313" key="3">
    <source>
        <dbReference type="Proteomes" id="UP001144471"/>
    </source>
</evidence>
<comment type="caution">
    <text evidence="2">The sequence shown here is derived from an EMBL/GenBank/DDBJ whole genome shotgun (WGS) entry which is preliminary data.</text>
</comment>
<dbReference type="CDD" id="cd01038">
    <property type="entry name" value="Endonuclease_DUF559"/>
    <property type="match status" value="1"/>
</dbReference>
<dbReference type="PANTHER" id="PTHR38590:SF1">
    <property type="entry name" value="BLL0828 PROTEIN"/>
    <property type="match status" value="1"/>
</dbReference>
<proteinExistence type="predicted"/>
<dbReference type="InterPro" id="IPR011335">
    <property type="entry name" value="Restrct_endonuc-II-like"/>
</dbReference>
<evidence type="ECO:0000313" key="2">
    <source>
        <dbReference type="EMBL" id="GLI55318.1"/>
    </source>
</evidence>
<dbReference type="PANTHER" id="PTHR38590">
    <property type="entry name" value="BLL0828 PROTEIN"/>
    <property type="match status" value="1"/>
</dbReference>
<gene>
    <name evidence="2" type="ORF">PM10SUCC1_08320</name>
</gene>
<reference evidence="2" key="1">
    <citation type="submission" date="2022-12" db="EMBL/GenBank/DDBJ databases">
        <title>Reference genome sequencing for broad-spectrum identification of bacterial and archaeal isolates by mass spectrometry.</title>
        <authorList>
            <person name="Sekiguchi Y."/>
            <person name="Tourlousse D.M."/>
        </authorList>
    </citation>
    <scope>NUCLEOTIDE SEQUENCE</scope>
    <source>
        <strain evidence="2">10succ1</strain>
    </source>
</reference>
<dbReference type="SUPFAM" id="SSF52980">
    <property type="entry name" value="Restriction endonuclease-like"/>
    <property type="match status" value="1"/>
</dbReference>
<evidence type="ECO:0000259" key="1">
    <source>
        <dbReference type="Pfam" id="PF04480"/>
    </source>
</evidence>
<dbReference type="InterPro" id="IPR007569">
    <property type="entry name" value="DUF559"/>
</dbReference>
<dbReference type="AlphaFoldDB" id="A0A9W6GJF2"/>
<organism evidence="2 3">
    <name type="scientific">Propionigenium maris DSM 9537</name>
    <dbReference type="NCBI Taxonomy" id="1123000"/>
    <lineage>
        <taxon>Bacteria</taxon>
        <taxon>Fusobacteriati</taxon>
        <taxon>Fusobacteriota</taxon>
        <taxon>Fusobacteriia</taxon>
        <taxon>Fusobacteriales</taxon>
        <taxon>Fusobacteriaceae</taxon>
        <taxon>Propionigenium</taxon>
    </lineage>
</organism>